<accession>S2KWM4</accession>
<reference evidence="1 2" key="2">
    <citation type="submission" date="2013-04" db="EMBL/GenBank/DDBJ databases">
        <title>The Genome Sequence of Bilophila wadsworthia 3_1_6.</title>
        <authorList>
            <consortium name="The Broad Institute Genomics Platform"/>
            <person name="Earl A."/>
            <person name="Ward D."/>
            <person name="Feldgarden M."/>
            <person name="Gevers D."/>
            <person name="Sibley C."/>
            <person name="Strauss J."/>
            <person name="Allen-Vercoe E."/>
            <person name="Walker B."/>
            <person name="Young S."/>
            <person name="Zeng Q."/>
            <person name="Gargeya S."/>
            <person name="Fitzgerald M."/>
            <person name="Haas B."/>
            <person name="Abouelleil A."/>
            <person name="Allen A.W."/>
            <person name="Alvarado L."/>
            <person name="Arachchi H.M."/>
            <person name="Berlin A.M."/>
            <person name="Chapman S.B."/>
            <person name="Gainer-Dewar J."/>
            <person name="Goldberg J."/>
            <person name="Griggs A."/>
            <person name="Gujja S."/>
            <person name="Hansen M."/>
            <person name="Howarth C."/>
            <person name="Imamovic A."/>
            <person name="Ireland A."/>
            <person name="Larimer J."/>
            <person name="McCowan C."/>
            <person name="Murphy C."/>
            <person name="Pearson M."/>
            <person name="Poon T.W."/>
            <person name="Priest M."/>
            <person name="Roberts A."/>
            <person name="Saif S."/>
            <person name="Shea T."/>
            <person name="Sisk P."/>
            <person name="Sykes S."/>
            <person name="Wortman J."/>
            <person name="Nusbaum C."/>
            <person name="Birren B."/>
        </authorList>
    </citation>
    <scope>NUCLEOTIDE SEQUENCE [LARGE SCALE GENOMIC DNA]</scope>
    <source>
        <strain evidence="1 2">3_1_6</strain>
    </source>
</reference>
<dbReference type="GeneID" id="78087294"/>
<evidence type="ECO:0000313" key="1">
    <source>
        <dbReference type="EMBL" id="EPC05696.1"/>
    </source>
</evidence>
<dbReference type="RefSeq" id="WP_016360998.1">
    <property type="nucleotide sequence ID" value="NZ_KE150240.1"/>
</dbReference>
<gene>
    <name evidence="1" type="ORF">HMPREF0179_05295</name>
</gene>
<protein>
    <submittedName>
        <fullName evidence="1">Uncharacterized protein</fullName>
    </submittedName>
</protein>
<comment type="caution">
    <text evidence="1">The sequence shown here is derived from an EMBL/GenBank/DDBJ whole genome shotgun (WGS) entry which is preliminary data.</text>
</comment>
<proteinExistence type="predicted"/>
<dbReference type="AlphaFoldDB" id="S2KWM4"/>
<sequence length="92" mass="10363">MPVDEGTAVKIERDILSYLDTVKKERGLTDEKWGEQAFQGSVNGRRKVQNLKRPQSNGQPQKLCIADFVRLCSVLHVDPARVLSKALEDNNL</sequence>
<organism evidence="1 2">
    <name type="scientific">Bilophila wadsworthia (strain 3_1_6)</name>
    <dbReference type="NCBI Taxonomy" id="563192"/>
    <lineage>
        <taxon>Bacteria</taxon>
        <taxon>Pseudomonadati</taxon>
        <taxon>Thermodesulfobacteriota</taxon>
        <taxon>Desulfovibrionia</taxon>
        <taxon>Desulfovibrionales</taxon>
        <taxon>Desulfovibrionaceae</taxon>
        <taxon>Bilophila</taxon>
    </lineage>
</organism>
<name>S2KWM4_BILW3</name>
<reference evidence="1 2" key="1">
    <citation type="submission" date="2010-10" db="EMBL/GenBank/DDBJ databases">
        <authorList>
            <consortium name="The Broad Institute Genome Sequencing Platform"/>
            <person name="Ward D."/>
            <person name="Earl A."/>
            <person name="Feldgarden M."/>
            <person name="Young S.K."/>
            <person name="Gargeya S."/>
            <person name="Zeng Q."/>
            <person name="Alvarado L."/>
            <person name="Berlin A."/>
            <person name="Bochicchio J."/>
            <person name="Chapman S.B."/>
            <person name="Chen Z."/>
            <person name="Freedman E."/>
            <person name="Gellesch M."/>
            <person name="Goldberg J."/>
            <person name="Griggs A."/>
            <person name="Gujja S."/>
            <person name="Heilman E."/>
            <person name="Heiman D."/>
            <person name="Howarth C."/>
            <person name="Mehta T."/>
            <person name="Neiman D."/>
            <person name="Pearson M."/>
            <person name="Roberts A."/>
            <person name="Saif S."/>
            <person name="Shea T."/>
            <person name="Shenoy N."/>
            <person name="Sisk P."/>
            <person name="Stolte C."/>
            <person name="Sykes S."/>
            <person name="White J."/>
            <person name="Yandava C."/>
            <person name="Allen-Vercoe E."/>
            <person name="Sibley C."/>
            <person name="Ambrose C.E."/>
            <person name="Strauss J."/>
            <person name="Daigneault M."/>
            <person name="Haas B."/>
            <person name="Nusbaum C."/>
            <person name="Birren B."/>
        </authorList>
    </citation>
    <scope>NUCLEOTIDE SEQUENCE [LARGE SCALE GENOMIC DNA]</scope>
    <source>
        <strain evidence="1 2">3_1_6</strain>
    </source>
</reference>
<evidence type="ECO:0000313" key="2">
    <source>
        <dbReference type="Proteomes" id="UP000006034"/>
    </source>
</evidence>
<keyword evidence="2" id="KW-1185">Reference proteome</keyword>
<dbReference type="HOGENOM" id="CLU_2407393_0_0_7"/>
<dbReference type="EMBL" id="ADCP02000003">
    <property type="protein sequence ID" value="EPC05696.1"/>
    <property type="molecule type" value="Genomic_DNA"/>
</dbReference>
<dbReference type="Proteomes" id="UP000006034">
    <property type="component" value="Unassembled WGS sequence"/>
</dbReference>